<comment type="similarity">
    <text evidence="1">Belongs to the short-chain dehydrogenases/reductases (SDR) family.</text>
</comment>
<gene>
    <name evidence="4" type="ORF">HELGO_WM25603</name>
</gene>
<dbReference type="CDD" id="cd05233">
    <property type="entry name" value="SDR_c"/>
    <property type="match status" value="1"/>
</dbReference>
<sequence length="230" mass="24537">MKKKYIVVGGSRGIGKATAQLLINQGQHVSIIARNMPEWEGDFDFYKCDVLKDDLPAISGGIDGLIYCPGSINLKPFKGLKEKDFQADFDINVLGAVNVLQQYTKNLQAAEQASVVLFSTVAVQTGMAFHASVAAAKGAVEGLVRSLAAEWSPQIRVNGIAPSITATDLAARLLRNEKQLEAAAARHPLARIGQISDAAQLAAFLLQSTSSWMTGQIIALDGGMSAIRKL</sequence>
<dbReference type="SUPFAM" id="SSF51735">
    <property type="entry name" value="NAD(P)-binding Rossmann-fold domains"/>
    <property type="match status" value="1"/>
</dbReference>
<dbReference type="InterPro" id="IPR057326">
    <property type="entry name" value="KR_dom"/>
</dbReference>
<evidence type="ECO:0000256" key="2">
    <source>
        <dbReference type="ARBA" id="ARBA00023002"/>
    </source>
</evidence>
<dbReference type="AlphaFoldDB" id="A0A6S6U9E3"/>
<reference evidence="4" key="1">
    <citation type="submission" date="2020-01" db="EMBL/GenBank/DDBJ databases">
        <authorList>
            <person name="Meier V. D."/>
            <person name="Meier V D."/>
        </authorList>
    </citation>
    <scope>NUCLEOTIDE SEQUENCE</scope>
    <source>
        <strain evidence="4">HLG_WM_MAG_10</strain>
    </source>
</reference>
<dbReference type="InterPro" id="IPR051122">
    <property type="entry name" value="SDR_DHRS6-like"/>
</dbReference>
<dbReference type="PRINTS" id="PR00081">
    <property type="entry name" value="GDHRDH"/>
</dbReference>
<accession>A0A6S6U9E3</accession>
<dbReference type="Gene3D" id="3.40.50.720">
    <property type="entry name" value="NAD(P)-binding Rossmann-like Domain"/>
    <property type="match status" value="1"/>
</dbReference>
<dbReference type="InterPro" id="IPR002347">
    <property type="entry name" value="SDR_fam"/>
</dbReference>
<feature type="domain" description="Ketoreductase" evidence="3">
    <location>
        <begin position="3"/>
        <end position="163"/>
    </location>
</feature>
<evidence type="ECO:0000313" key="4">
    <source>
        <dbReference type="EMBL" id="CAA6829816.1"/>
    </source>
</evidence>
<dbReference type="PANTHER" id="PTHR43477:SF1">
    <property type="entry name" value="DIHYDROANTICAPSIN 7-DEHYDROGENASE"/>
    <property type="match status" value="1"/>
</dbReference>
<keyword evidence="2" id="KW-0560">Oxidoreductase</keyword>
<dbReference type="InterPro" id="IPR036291">
    <property type="entry name" value="NAD(P)-bd_dom_sf"/>
</dbReference>
<name>A0A6S6U9E3_9BACT</name>
<protein>
    <submittedName>
        <fullName evidence="4">COG1028: Dehydrogenases with different specificities (Related to short-chain alcohol dehydrogenases)</fullName>
    </submittedName>
</protein>
<dbReference type="GO" id="GO:0016491">
    <property type="term" value="F:oxidoreductase activity"/>
    <property type="evidence" value="ECO:0007669"/>
    <property type="project" value="UniProtKB-KW"/>
</dbReference>
<dbReference type="PANTHER" id="PTHR43477">
    <property type="entry name" value="DIHYDROANTICAPSIN 7-DEHYDROGENASE"/>
    <property type="match status" value="1"/>
</dbReference>
<evidence type="ECO:0000256" key="1">
    <source>
        <dbReference type="ARBA" id="ARBA00006484"/>
    </source>
</evidence>
<proteinExistence type="inferred from homology"/>
<organism evidence="4">
    <name type="scientific">uncultured Aureispira sp</name>
    <dbReference type="NCBI Taxonomy" id="1331704"/>
    <lineage>
        <taxon>Bacteria</taxon>
        <taxon>Pseudomonadati</taxon>
        <taxon>Bacteroidota</taxon>
        <taxon>Saprospiria</taxon>
        <taxon>Saprospirales</taxon>
        <taxon>Saprospiraceae</taxon>
        <taxon>Aureispira</taxon>
        <taxon>environmental samples</taxon>
    </lineage>
</organism>
<dbReference type="EMBL" id="CACVAQ010000520">
    <property type="protein sequence ID" value="CAA6829816.1"/>
    <property type="molecule type" value="Genomic_DNA"/>
</dbReference>
<evidence type="ECO:0000259" key="3">
    <source>
        <dbReference type="SMART" id="SM00822"/>
    </source>
</evidence>
<dbReference type="Pfam" id="PF13561">
    <property type="entry name" value="adh_short_C2"/>
    <property type="match status" value="1"/>
</dbReference>
<dbReference type="SMART" id="SM00822">
    <property type="entry name" value="PKS_KR"/>
    <property type="match status" value="1"/>
</dbReference>